<organism evidence="1 2">
    <name type="scientific">Klebsiella aerogenes</name>
    <name type="common">Enterobacter aerogenes</name>
    <dbReference type="NCBI Taxonomy" id="548"/>
    <lineage>
        <taxon>Bacteria</taxon>
        <taxon>Pseudomonadati</taxon>
        <taxon>Pseudomonadota</taxon>
        <taxon>Gammaproteobacteria</taxon>
        <taxon>Enterobacterales</taxon>
        <taxon>Enterobacteriaceae</taxon>
        <taxon>Klebsiella/Raoultella group</taxon>
        <taxon>Klebsiella</taxon>
    </lineage>
</organism>
<comment type="caution">
    <text evidence="1">The sequence shown here is derived from an EMBL/GenBank/DDBJ whole genome shotgun (WGS) entry which is preliminary data.</text>
</comment>
<evidence type="ECO:0000313" key="1">
    <source>
        <dbReference type="EMBL" id="MDX7015916.1"/>
    </source>
</evidence>
<gene>
    <name evidence="1" type="ORF">SJ059_15770</name>
</gene>
<dbReference type="Proteomes" id="UP001279012">
    <property type="component" value="Unassembled WGS sequence"/>
</dbReference>
<sequence>MNKKVYVCAIKPKPGYNFDVFIEELNEDLKPDDGVLYAIQDYFEYYMKGGNKDYNFTDWDYIPHDIERLLEARYLIGAPITILKRYDLLTQDGVFTEKGKKIFSYLSDKFELK</sequence>
<dbReference type="EMBL" id="JAWZZT010000013">
    <property type="protein sequence ID" value="MDX7015916.1"/>
    <property type="molecule type" value="Genomic_DNA"/>
</dbReference>
<reference evidence="1" key="1">
    <citation type="submission" date="2023-11" db="EMBL/GenBank/DDBJ databases">
        <title>Detection of rare carbapenemases in Enterobacterales - comparison of two colorimetric and two CIM-based carbapenemase assays.</title>
        <authorList>
            <person name="Schaffarczyk L."/>
            <person name="Noster J."/>
            <person name="Stelzer Y."/>
            <person name="Sattler J."/>
            <person name="Gatermann S."/>
            <person name="Hamprecht A."/>
        </authorList>
    </citation>
    <scope>NUCLEOTIDE SEQUENCE</scope>
    <source>
        <strain evidence="1">CIM-Cont-037</strain>
    </source>
</reference>
<accession>A0AAW9E4W5</accession>
<dbReference type="AlphaFoldDB" id="A0AAW9E4W5"/>
<dbReference type="RefSeq" id="WP_047052241.1">
    <property type="nucleotide sequence ID" value="NZ_CP103639.1"/>
</dbReference>
<evidence type="ECO:0000313" key="2">
    <source>
        <dbReference type="Proteomes" id="UP001279012"/>
    </source>
</evidence>
<protein>
    <submittedName>
        <fullName evidence="1">Uncharacterized protein</fullName>
    </submittedName>
</protein>
<name>A0AAW9E4W5_KLEAE</name>
<proteinExistence type="predicted"/>